<protein>
    <submittedName>
        <fullName evidence="2">Uncharacterized protein</fullName>
    </submittedName>
</protein>
<feature type="signal peptide" evidence="1">
    <location>
        <begin position="1"/>
        <end position="17"/>
    </location>
</feature>
<name>A0A482WV80_LAOST</name>
<keyword evidence="1" id="KW-0732">Signal</keyword>
<dbReference type="InParanoid" id="A0A482WV80"/>
<dbReference type="AlphaFoldDB" id="A0A482WV80"/>
<gene>
    <name evidence="2" type="ORF">LSTR_LSTR015580</name>
</gene>
<dbReference type="Proteomes" id="UP000291343">
    <property type="component" value="Unassembled WGS sequence"/>
</dbReference>
<proteinExistence type="predicted"/>
<evidence type="ECO:0000313" key="3">
    <source>
        <dbReference type="Proteomes" id="UP000291343"/>
    </source>
</evidence>
<organism evidence="2 3">
    <name type="scientific">Laodelphax striatellus</name>
    <name type="common">Small brown planthopper</name>
    <name type="synonym">Delphax striatella</name>
    <dbReference type="NCBI Taxonomy" id="195883"/>
    <lineage>
        <taxon>Eukaryota</taxon>
        <taxon>Metazoa</taxon>
        <taxon>Ecdysozoa</taxon>
        <taxon>Arthropoda</taxon>
        <taxon>Hexapoda</taxon>
        <taxon>Insecta</taxon>
        <taxon>Pterygota</taxon>
        <taxon>Neoptera</taxon>
        <taxon>Paraneoptera</taxon>
        <taxon>Hemiptera</taxon>
        <taxon>Auchenorrhyncha</taxon>
        <taxon>Fulgoroidea</taxon>
        <taxon>Delphacidae</taxon>
        <taxon>Criomorphinae</taxon>
        <taxon>Laodelphax</taxon>
    </lineage>
</organism>
<keyword evidence="3" id="KW-1185">Reference proteome</keyword>
<dbReference type="OrthoDB" id="10012075at2759"/>
<dbReference type="STRING" id="195883.A0A482WV80"/>
<sequence length="156" mass="17072">MARLLIIWLVLSRLLLSGDTLRLKSSGVNFLFDDFNLVTEAMLPRFAEPIPNVTVTVGRDALLACVVDNLRSYKSSFARAAVNSHLARAHKGERLRKGGGGGGGFSPLHYGDTSLTHEEVWGEFRLCELWRGVSDSACLTRQRVCVRPQAGCAGKV</sequence>
<accession>A0A482WV80</accession>
<dbReference type="EMBL" id="QKKF02023969">
    <property type="protein sequence ID" value="RZF37517.1"/>
    <property type="molecule type" value="Genomic_DNA"/>
</dbReference>
<evidence type="ECO:0000313" key="2">
    <source>
        <dbReference type="EMBL" id="RZF37517.1"/>
    </source>
</evidence>
<dbReference type="SMR" id="A0A482WV80"/>
<comment type="caution">
    <text evidence="2">The sequence shown here is derived from an EMBL/GenBank/DDBJ whole genome shotgun (WGS) entry which is preliminary data.</text>
</comment>
<feature type="chain" id="PRO_5019769990" evidence="1">
    <location>
        <begin position="18"/>
        <end position="156"/>
    </location>
</feature>
<evidence type="ECO:0000256" key="1">
    <source>
        <dbReference type="SAM" id="SignalP"/>
    </source>
</evidence>
<reference evidence="2 3" key="1">
    <citation type="journal article" date="2017" name="Gigascience">
        <title>Genome sequence of the small brown planthopper, Laodelphax striatellus.</title>
        <authorList>
            <person name="Zhu J."/>
            <person name="Jiang F."/>
            <person name="Wang X."/>
            <person name="Yang P."/>
            <person name="Bao Y."/>
            <person name="Zhao W."/>
            <person name="Wang W."/>
            <person name="Lu H."/>
            <person name="Wang Q."/>
            <person name="Cui N."/>
            <person name="Li J."/>
            <person name="Chen X."/>
            <person name="Luo L."/>
            <person name="Yu J."/>
            <person name="Kang L."/>
            <person name="Cui F."/>
        </authorList>
    </citation>
    <scope>NUCLEOTIDE SEQUENCE [LARGE SCALE GENOMIC DNA]</scope>
    <source>
        <strain evidence="2">Lst14</strain>
    </source>
</reference>